<feature type="chain" id="PRO_5046541270" description="Histidine kinase domain-containing protein" evidence="5">
    <location>
        <begin position="23"/>
        <end position="666"/>
    </location>
</feature>
<proteinExistence type="predicted"/>
<dbReference type="Gene3D" id="3.30.565.10">
    <property type="entry name" value="Histidine kinase-like ATPase, C-terminal domain"/>
    <property type="match status" value="1"/>
</dbReference>
<dbReference type="InterPro" id="IPR005467">
    <property type="entry name" value="His_kinase_dom"/>
</dbReference>
<evidence type="ECO:0000256" key="3">
    <source>
        <dbReference type="ARBA" id="ARBA00023012"/>
    </source>
</evidence>
<evidence type="ECO:0000313" key="7">
    <source>
        <dbReference type="EMBL" id="MBC6489551.1"/>
    </source>
</evidence>
<evidence type="ECO:0000256" key="1">
    <source>
        <dbReference type="ARBA" id="ARBA00022679"/>
    </source>
</evidence>
<dbReference type="SUPFAM" id="SSF81901">
    <property type="entry name" value="HCP-like"/>
    <property type="match status" value="1"/>
</dbReference>
<dbReference type="InterPro" id="IPR003594">
    <property type="entry name" value="HATPase_dom"/>
</dbReference>
<dbReference type="Pfam" id="PF07730">
    <property type="entry name" value="HisKA_3"/>
    <property type="match status" value="1"/>
</dbReference>
<dbReference type="InterPro" id="IPR011990">
    <property type="entry name" value="TPR-like_helical_dom_sf"/>
</dbReference>
<organism evidence="7 8">
    <name type="scientific">Flavihumibacter stibioxidans</name>
    <dbReference type="NCBI Taxonomy" id="1834163"/>
    <lineage>
        <taxon>Bacteria</taxon>
        <taxon>Pseudomonadati</taxon>
        <taxon>Bacteroidota</taxon>
        <taxon>Chitinophagia</taxon>
        <taxon>Chitinophagales</taxon>
        <taxon>Chitinophagaceae</taxon>
        <taxon>Flavihumibacter</taxon>
    </lineage>
</organism>
<feature type="repeat" description="TPR" evidence="4">
    <location>
        <begin position="283"/>
        <end position="316"/>
    </location>
</feature>
<feature type="domain" description="Histidine kinase" evidence="6">
    <location>
        <begin position="466"/>
        <end position="660"/>
    </location>
</feature>
<evidence type="ECO:0000256" key="5">
    <source>
        <dbReference type="SAM" id="SignalP"/>
    </source>
</evidence>
<keyword evidence="5" id="KW-0732">Signal</keyword>
<dbReference type="PANTHER" id="PTHR24421">
    <property type="entry name" value="NITRATE/NITRITE SENSOR PROTEIN NARX-RELATED"/>
    <property type="match status" value="1"/>
</dbReference>
<dbReference type="InterPro" id="IPR019734">
    <property type="entry name" value="TPR_rpt"/>
</dbReference>
<evidence type="ECO:0000256" key="2">
    <source>
        <dbReference type="ARBA" id="ARBA00022777"/>
    </source>
</evidence>
<dbReference type="SMART" id="SM00028">
    <property type="entry name" value="TPR"/>
    <property type="match status" value="3"/>
</dbReference>
<dbReference type="Gene3D" id="1.25.40.10">
    <property type="entry name" value="Tetratricopeptide repeat domain"/>
    <property type="match status" value="3"/>
</dbReference>
<dbReference type="PROSITE" id="PS50005">
    <property type="entry name" value="TPR"/>
    <property type="match status" value="1"/>
</dbReference>
<keyword evidence="3" id="KW-0902">Two-component regulatory system</keyword>
<dbReference type="SUPFAM" id="SSF55874">
    <property type="entry name" value="ATPase domain of HSP90 chaperone/DNA topoisomerase II/histidine kinase"/>
    <property type="match status" value="1"/>
</dbReference>
<comment type="caution">
    <text evidence="7">The sequence shown here is derived from an EMBL/GenBank/DDBJ whole genome shotgun (WGS) entry which is preliminary data.</text>
</comment>
<dbReference type="Pfam" id="PF02518">
    <property type="entry name" value="HATPase_c"/>
    <property type="match status" value="1"/>
</dbReference>
<dbReference type="Gene3D" id="1.20.5.1930">
    <property type="match status" value="1"/>
</dbReference>
<evidence type="ECO:0000259" key="6">
    <source>
        <dbReference type="PROSITE" id="PS50109"/>
    </source>
</evidence>
<dbReference type="EMBL" id="MBUA01000001">
    <property type="protein sequence ID" value="MBC6489551.1"/>
    <property type="molecule type" value="Genomic_DNA"/>
</dbReference>
<gene>
    <name evidence="7" type="ORF">BC349_01115</name>
</gene>
<feature type="signal peptide" evidence="5">
    <location>
        <begin position="1"/>
        <end position="22"/>
    </location>
</feature>
<reference evidence="7 8" key="1">
    <citation type="submission" date="2016-07" db="EMBL/GenBank/DDBJ databases">
        <title>Genome analysis of Flavihumibacter stibioxidans YS-17.</title>
        <authorList>
            <person name="Shi K."/>
            <person name="Han Y."/>
            <person name="Wang G."/>
        </authorList>
    </citation>
    <scope>NUCLEOTIDE SEQUENCE [LARGE SCALE GENOMIC DNA]</scope>
    <source>
        <strain evidence="7 8">YS-17</strain>
    </source>
</reference>
<sequence>MRQKIPFIWCLLFFLLPRALYAQDTEHLVDSMEKRLLVTKEDTSKVLIYIELGNLVSYYDAATAARYVNEGLDLSRKIKYLNGIGRCSYLLGFIYQDLNDYKKSLQMLELAEQVAQQLQQPELMGKVHNARGSWYFLQSDMYNAAYHFSKATEQFQLIGDTLREIAAYQNLIAALGEVKSYERAVRLSEQLLEILSPLKDTLQMGYALNHLVVNYMGLRKIEDAGKYVRRLLPIIQKTRDFGLASDSYDVIGDYFLSRNLLDSAILYYKMAMDKSLRKDHQAAQSHLSLGIAYLKMKDFDQSFQHLSAALELSGHTNTRDVYYRTCQVLSEYYEQKGDIKNAHFYLSEYVKLNDSILVAETRQYASYLEVVYESQKKEKAITDLKLQNSVNELGLVKRNRIMQVGGVASGSVLILLGLLYRNSRNKSIIAEKDRLLQEEQIRILERQQQVLSLQSMVDGQEAERTRIAKDLHDGLGGLFSTVKMHFSSLQHEQQALQQDPLFLKSYELIHTASEEVRRIAHNMMPEVLIRLGLVQATRDLCNSISAGKKVKVSVQDYGMDQRMEVAREIMLFRILQELLNNIIKHAQASEAIVQFNRDGQHLSITVEDNGRGFNVEKSGTGVHAGLASISSRVQYLNGKLSIDSRNGIGTTVMMDFLFNDVNSATI</sequence>
<keyword evidence="8" id="KW-1185">Reference proteome</keyword>
<dbReference type="InterPro" id="IPR050482">
    <property type="entry name" value="Sensor_HK_TwoCompSys"/>
</dbReference>
<dbReference type="Pfam" id="PF13181">
    <property type="entry name" value="TPR_8"/>
    <property type="match status" value="2"/>
</dbReference>
<name>A0ABR7M3Q6_9BACT</name>
<dbReference type="InterPro" id="IPR011712">
    <property type="entry name" value="Sig_transdc_His_kin_sub3_dim/P"/>
</dbReference>
<dbReference type="SUPFAM" id="SSF48452">
    <property type="entry name" value="TPR-like"/>
    <property type="match status" value="1"/>
</dbReference>
<dbReference type="Proteomes" id="UP000765802">
    <property type="component" value="Unassembled WGS sequence"/>
</dbReference>
<dbReference type="RefSeq" id="WP_187254911.1">
    <property type="nucleotide sequence ID" value="NZ_JBHULF010000006.1"/>
</dbReference>
<evidence type="ECO:0000313" key="8">
    <source>
        <dbReference type="Proteomes" id="UP000765802"/>
    </source>
</evidence>
<keyword evidence="2" id="KW-0418">Kinase</keyword>
<evidence type="ECO:0000256" key="4">
    <source>
        <dbReference type="PROSITE-ProRule" id="PRU00339"/>
    </source>
</evidence>
<dbReference type="CDD" id="cd16917">
    <property type="entry name" value="HATPase_UhpB-NarQ-NarX-like"/>
    <property type="match status" value="1"/>
</dbReference>
<accession>A0ABR7M3Q6</accession>
<dbReference type="InterPro" id="IPR036890">
    <property type="entry name" value="HATPase_C_sf"/>
</dbReference>
<protein>
    <recommendedName>
        <fullName evidence="6">Histidine kinase domain-containing protein</fullName>
    </recommendedName>
</protein>
<dbReference type="PROSITE" id="PS50109">
    <property type="entry name" value="HIS_KIN"/>
    <property type="match status" value="1"/>
</dbReference>
<keyword evidence="4" id="KW-0802">TPR repeat</keyword>
<keyword evidence="1" id="KW-0808">Transferase</keyword>
<dbReference type="SMART" id="SM00387">
    <property type="entry name" value="HATPase_c"/>
    <property type="match status" value="1"/>
</dbReference>